<dbReference type="RefSeq" id="WP_077685284.1">
    <property type="nucleotide sequence ID" value="NZ_CP019606.1"/>
</dbReference>
<dbReference type="SUPFAM" id="SSF55961">
    <property type="entry name" value="Bet v1-like"/>
    <property type="match status" value="1"/>
</dbReference>
<evidence type="ECO:0000313" key="1">
    <source>
        <dbReference type="EMBL" id="AQP46968.1"/>
    </source>
</evidence>
<proteinExistence type="predicted"/>
<dbReference type="AlphaFoldDB" id="A0A1Q2CLG9"/>
<dbReference type="Pfam" id="PF10698">
    <property type="entry name" value="DUF2505"/>
    <property type="match status" value="1"/>
</dbReference>
<dbReference type="STRING" id="1332264.BW730_04970"/>
<sequence>MKLDYVHTYAATPEQVVALMRTPEFLDDVAKHAGAVAHTVDVSDEATKLGMTLKVPASLTKFVGQTMRIDQIFRFQAAGADGTVPGTVEVDVPGMPVEVNAAAQLRPEGETTRGLYSGELRVRIPLVGKKVEAQVEPFITDAFDGLERRAADWLAR</sequence>
<evidence type="ECO:0000313" key="2">
    <source>
        <dbReference type="Proteomes" id="UP000188145"/>
    </source>
</evidence>
<name>A0A1Q2CLG9_9ACTN</name>
<protein>
    <recommendedName>
        <fullName evidence="3">DUF2505 domain-containing protein</fullName>
    </recommendedName>
</protein>
<reference evidence="2" key="1">
    <citation type="submission" date="2017-02" db="EMBL/GenBank/DDBJ databases">
        <title>Tessaracoccus aquaemaris sp. nov., isolated from the intestine of a Korean rockfish, Sebastes schlegelii, in a marine aquaculture pond.</title>
        <authorList>
            <person name="Tak E.J."/>
            <person name="Bae J.-W."/>
        </authorList>
    </citation>
    <scope>NUCLEOTIDE SEQUENCE [LARGE SCALE GENOMIC DNA]</scope>
    <source>
        <strain evidence="2">NSG39</strain>
    </source>
</reference>
<evidence type="ECO:0008006" key="3">
    <source>
        <dbReference type="Google" id="ProtNLM"/>
    </source>
</evidence>
<accession>A0A1Q2CLG9</accession>
<keyword evidence="2" id="KW-1185">Reference proteome</keyword>
<dbReference type="Gene3D" id="3.30.530.20">
    <property type="match status" value="1"/>
</dbReference>
<dbReference type="InterPro" id="IPR019639">
    <property type="entry name" value="DUF2505"/>
</dbReference>
<organism evidence="1 2">
    <name type="scientific">Tessaracoccus aquimaris</name>
    <dbReference type="NCBI Taxonomy" id="1332264"/>
    <lineage>
        <taxon>Bacteria</taxon>
        <taxon>Bacillati</taxon>
        <taxon>Actinomycetota</taxon>
        <taxon>Actinomycetes</taxon>
        <taxon>Propionibacteriales</taxon>
        <taxon>Propionibacteriaceae</taxon>
        <taxon>Tessaracoccus</taxon>
    </lineage>
</organism>
<dbReference type="KEGG" id="tes:BW730_04970"/>
<dbReference type="InterPro" id="IPR023393">
    <property type="entry name" value="START-like_dom_sf"/>
</dbReference>
<dbReference type="Proteomes" id="UP000188145">
    <property type="component" value="Chromosome"/>
</dbReference>
<dbReference type="EMBL" id="CP019606">
    <property type="protein sequence ID" value="AQP46968.1"/>
    <property type="molecule type" value="Genomic_DNA"/>
</dbReference>
<dbReference type="OrthoDB" id="3266819at2"/>
<gene>
    <name evidence="1" type="ORF">BW730_04970</name>
</gene>